<comment type="similarity">
    <text evidence="5">Belongs to the bacterial solute-binding protein 9 family.</text>
</comment>
<dbReference type="GO" id="GO:0030001">
    <property type="term" value="P:metal ion transport"/>
    <property type="evidence" value="ECO:0007669"/>
    <property type="project" value="InterPro"/>
</dbReference>
<feature type="coiled-coil region" evidence="6">
    <location>
        <begin position="201"/>
        <end position="228"/>
    </location>
</feature>
<evidence type="ECO:0000313" key="9">
    <source>
        <dbReference type="Proteomes" id="UP000216867"/>
    </source>
</evidence>
<evidence type="ECO:0000256" key="5">
    <source>
        <dbReference type="RuleBase" id="RU003512"/>
    </source>
</evidence>
<dbReference type="InterPro" id="IPR050492">
    <property type="entry name" value="Bact_metal-bind_prot9"/>
</dbReference>
<dbReference type="EMBL" id="NCWY01000007">
    <property type="protein sequence ID" value="PAK95398.1"/>
    <property type="molecule type" value="Genomic_DNA"/>
</dbReference>
<keyword evidence="3" id="KW-0479">Metal-binding</keyword>
<accession>A0A269ZC73</accession>
<evidence type="ECO:0000256" key="6">
    <source>
        <dbReference type="SAM" id="Coils"/>
    </source>
</evidence>
<gene>
    <name evidence="8" type="ORF">B8X04_08935</name>
</gene>
<dbReference type="RefSeq" id="WP_095376039.1">
    <property type="nucleotide sequence ID" value="NZ_NCWY01000007.1"/>
</dbReference>
<evidence type="ECO:0000256" key="7">
    <source>
        <dbReference type="SAM" id="MobiDB-lite"/>
    </source>
</evidence>
<evidence type="ECO:0000256" key="1">
    <source>
        <dbReference type="ARBA" id="ARBA00004196"/>
    </source>
</evidence>
<feature type="compositionally biased region" description="Basic and acidic residues" evidence="7">
    <location>
        <begin position="129"/>
        <end position="168"/>
    </location>
</feature>
<dbReference type="InterPro" id="IPR006128">
    <property type="entry name" value="Lipoprotein_PsaA-like"/>
</dbReference>
<dbReference type="SUPFAM" id="SSF53807">
    <property type="entry name" value="Helical backbone' metal receptor"/>
    <property type="match status" value="1"/>
</dbReference>
<keyword evidence="2 5" id="KW-0813">Transport</keyword>
<evidence type="ECO:0000313" key="8">
    <source>
        <dbReference type="EMBL" id="PAK95398.1"/>
    </source>
</evidence>
<comment type="caution">
    <text evidence="8">The sequence shown here is derived from an EMBL/GenBank/DDBJ whole genome shotgun (WGS) entry which is preliminary data.</text>
</comment>
<evidence type="ECO:0000256" key="4">
    <source>
        <dbReference type="ARBA" id="ARBA00022729"/>
    </source>
</evidence>
<dbReference type="InterPro" id="IPR006127">
    <property type="entry name" value="ZnuA-like"/>
</dbReference>
<dbReference type="AlphaFoldDB" id="A0A269ZC73"/>
<dbReference type="PANTHER" id="PTHR42953:SF1">
    <property type="entry name" value="METAL-BINDING PROTEIN HI_0362-RELATED"/>
    <property type="match status" value="1"/>
</dbReference>
<protein>
    <submittedName>
        <fullName evidence="8">ABC transporter substrate-binding protein</fullName>
    </submittedName>
</protein>
<organism evidence="8 9">
    <name type="scientific">Brevibacterium casei</name>
    <dbReference type="NCBI Taxonomy" id="33889"/>
    <lineage>
        <taxon>Bacteria</taxon>
        <taxon>Bacillati</taxon>
        <taxon>Actinomycetota</taxon>
        <taxon>Actinomycetes</taxon>
        <taxon>Micrococcales</taxon>
        <taxon>Brevibacteriaceae</taxon>
        <taxon>Brevibacterium</taxon>
    </lineage>
</organism>
<dbReference type="PRINTS" id="PR00690">
    <property type="entry name" value="ADHESNFAMILY"/>
</dbReference>
<dbReference type="Pfam" id="PF01297">
    <property type="entry name" value="ZnuA"/>
    <property type="match status" value="1"/>
</dbReference>
<comment type="subcellular location">
    <subcellularLocation>
        <location evidence="1">Cell envelope</location>
    </subcellularLocation>
</comment>
<sequence length="346" mass="36221">MRLSRHLLPAWSIGLVTGLVLSGCGGGQSGDSAELSVVTSTNVYADIISAVAGSTADVTAIIDDPNQDPHSYEATTRDRLRLSKADLVVINGGGYDSFMTTMLEASDVKPEVIDVVALSGLPGSEDAAGEPHSHDRADHDSADNAAHDHAGHGEDESAEADGHADHDHGQFNEHLWYSVPTMTKLVDDVALHLGEALPDQAETITANAEEYTDRLGELESTIAAVKDEHGGEKVAATEPVPLRLFDDMGLETIASPEFLAAVEEGNDVPPLVLKDAEEQISSGEAVLLGYNTQAAGPQAEQLKATAEGAGVPVVDLAETMPQGAEYTDWMGGHIDAIATALEGHGH</sequence>
<dbReference type="Gene3D" id="3.40.50.1980">
    <property type="entry name" value="Nitrogenase molybdenum iron protein domain"/>
    <property type="match status" value="1"/>
</dbReference>
<evidence type="ECO:0000256" key="3">
    <source>
        <dbReference type="ARBA" id="ARBA00022723"/>
    </source>
</evidence>
<dbReference type="PROSITE" id="PS51257">
    <property type="entry name" value="PROKAR_LIPOPROTEIN"/>
    <property type="match status" value="1"/>
</dbReference>
<dbReference type="Proteomes" id="UP000216867">
    <property type="component" value="Unassembled WGS sequence"/>
</dbReference>
<feature type="region of interest" description="Disordered" evidence="7">
    <location>
        <begin position="121"/>
        <end position="168"/>
    </location>
</feature>
<dbReference type="GO" id="GO:0030313">
    <property type="term" value="C:cell envelope"/>
    <property type="evidence" value="ECO:0007669"/>
    <property type="project" value="UniProtKB-SubCell"/>
</dbReference>
<dbReference type="GO" id="GO:0007155">
    <property type="term" value="P:cell adhesion"/>
    <property type="evidence" value="ECO:0007669"/>
    <property type="project" value="InterPro"/>
</dbReference>
<keyword evidence="4" id="KW-0732">Signal</keyword>
<evidence type="ECO:0000256" key="2">
    <source>
        <dbReference type="ARBA" id="ARBA00022448"/>
    </source>
</evidence>
<keyword evidence="6" id="KW-0175">Coiled coil</keyword>
<proteinExistence type="inferred from homology"/>
<dbReference type="GO" id="GO:0046872">
    <property type="term" value="F:metal ion binding"/>
    <property type="evidence" value="ECO:0007669"/>
    <property type="project" value="UniProtKB-KW"/>
</dbReference>
<reference evidence="8 9" key="1">
    <citation type="submission" date="2017-04" db="EMBL/GenBank/DDBJ databases">
        <title>Kefir bacterial isolates.</title>
        <authorList>
            <person name="Kim Y."/>
            <person name="Blasche S."/>
            <person name="Patil K.R."/>
        </authorList>
    </citation>
    <scope>NUCLEOTIDE SEQUENCE [LARGE SCALE GENOMIC DNA]</scope>
    <source>
        <strain evidence="8 9">OG2</strain>
    </source>
</reference>
<dbReference type="PANTHER" id="PTHR42953">
    <property type="entry name" value="HIGH-AFFINITY ZINC UPTAKE SYSTEM PROTEIN ZNUA-RELATED"/>
    <property type="match status" value="1"/>
</dbReference>
<name>A0A269ZC73_9MICO</name>